<dbReference type="Gene3D" id="3.30.1330.110">
    <property type="entry name" value="BB2672"/>
    <property type="match status" value="1"/>
</dbReference>
<dbReference type="Pfam" id="PF06684">
    <property type="entry name" value="AA_synth"/>
    <property type="match status" value="1"/>
</dbReference>
<comment type="caution">
    <text evidence="1">The sequence shown here is derived from an EMBL/GenBank/DDBJ whole genome shotgun (WGS) entry which is preliminary data.</text>
</comment>
<reference evidence="1" key="2">
    <citation type="submission" date="2020-09" db="EMBL/GenBank/DDBJ databases">
        <authorList>
            <person name="Sun Q."/>
            <person name="Zhou Y."/>
        </authorList>
    </citation>
    <scope>NUCLEOTIDE SEQUENCE</scope>
    <source>
        <strain evidence="1">CGMCC 1.3617</strain>
    </source>
</reference>
<dbReference type="Proteomes" id="UP000661507">
    <property type="component" value="Unassembled WGS sequence"/>
</dbReference>
<dbReference type="AlphaFoldDB" id="A0A917KQQ3"/>
<proteinExistence type="predicted"/>
<dbReference type="SUPFAM" id="SSF160519">
    <property type="entry name" value="BB2672-like"/>
    <property type="match status" value="1"/>
</dbReference>
<keyword evidence="2" id="KW-1185">Reference proteome</keyword>
<name>A0A917KQQ3_9PROT</name>
<evidence type="ECO:0000313" key="1">
    <source>
        <dbReference type="EMBL" id="GGJ24925.1"/>
    </source>
</evidence>
<reference evidence="1" key="1">
    <citation type="journal article" date="2014" name="Int. J. Syst. Evol. Microbiol.">
        <title>Complete genome sequence of Corynebacterium casei LMG S-19264T (=DSM 44701T), isolated from a smear-ripened cheese.</title>
        <authorList>
            <consortium name="US DOE Joint Genome Institute (JGI-PGF)"/>
            <person name="Walter F."/>
            <person name="Albersmeier A."/>
            <person name="Kalinowski J."/>
            <person name="Ruckert C."/>
        </authorList>
    </citation>
    <scope>NUCLEOTIDE SEQUENCE</scope>
    <source>
        <strain evidence="1">CGMCC 1.3617</strain>
    </source>
</reference>
<dbReference type="InterPro" id="IPR035936">
    <property type="entry name" value="BB2672"/>
</dbReference>
<dbReference type="InterPro" id="IPR009569">
    <property type="entry name" value="AA_synth_put"/>
</dbReference>
<evidence type="ECO:0008006" key="3">
    <source>
        <dbReference type="Google" id="ProtNLM"/>
    </source>
</evidence>
<dbReference type="EMBL" id="BMKW01000008">
    <property type="protein sequence ID" value="GGJ24925.1"/>
    <property type="molecule type" value="Genomic_DNA"/>
</dbReference>
<protein>
    <recommendedName>
        <fullName evidence="3">Amino acid synthesis family protein</fullName>
    </recommendedName>
</protein>
<evidence type="ECO:0000313" key="2">
    <source>
        <dbReference type="Proteomes" id="UP000661507"/>
    </source>
</evidence>
<dbReference type="RefSeq" id="WP_188968963.1">
    <property type="nucleotide sequence ID" value="NZ_BMKW01000008.1"/>
</dbReference>
<accession>A0A917KQQ3</accession>
<gene>
    <name evidence="1" type="ORF">GCM10011320_35320</name>
</gene>
<organism evidence="1 2">
    <name type="scientific">Neoroseomonas lacus</name>
    <dbReference type="NCBI Taxonomy" id="287609"/>
    <lineage>
        <taxon>Bacteria</taxon>
        <taxon>Pseudomonadati</taxon>
        <taxon>Pseudomonadota</taxon>
        <taxon>Alphaproteobacteria</taxon>
        <taxon>Acetobacterales</taxon>
        <taxon>Acetobacteraceae</taxon>
        <taxon>Neoroseomonas</taxon>
    </lineage>
</organism>
<sequence length="185" mass="19314">MVEIRKVSLLREEAFGEMSHAAKRPVVRAVALIAIQNPFARRFVGDLTELVDAGAALAQRFAADLVKMLHGPPVSYGKGAIVGSMGELEHGHALLHPRMGAPLRAAIGGGAALIPSSVKMGGPGTALDLPLGHKDDAWSRGHFDAITVMMGDAPRPEEILVVMALADGGRLLHRIGEGAPRGATA</sequence>